<sequence length="110" mass="11987">MNAADLKIMNSMPVIFWAKNEDGVYIFGNDTINEFGGGVVGKTDHELPWADTADGLVAHDKKVLAAGKPGYMHEFVHKSSKGEATLNVCKWPGELDGVRCTFGISFIIED</sequence>
<accession>A0A0M7A0I1</accession>
<dbReference type="Proteomes" id="UP000053235">
    <property type="component" value="Unassembled WGS sequence"/>
</dbReference>
<dbReference type="STRING" id="388408.LAX5112_01595"/>
<organism evidence="1 2">
    <name type="scientific">Roseibium alexandrii</name>
    <dbReference type="NCBI Taxonomy" id="388408"/>
    <lineage>
        <taxon>Bacteria</taxon>
        <taxon>Pseudomonadati</taxon>
        <taxon>Pseudomonadota</taxon>
        <taxon>Alphaproteobacteria</taxon>
        <taxon>Hyphomicrobiales</taxon>
        <taxon>Stappiaceae</taxon>
        <taxon>Roseibium</taxon>
    </lineage>
</organism>
<dbReference type="SUPFAM" id="SSF55785">
    <property type="entry name" value="PYP-like sensor domain (PAS domain)"/>
    <property type="match status" value="1"/>
</dbReference>
<dbReference type="Gene3D" id="3.30.450.20">
    <property type="entry name" value="PAS domain"/>
    <property type="match status" value="1"/>
</dbReference>
<name>A0A0M7A0I1_9HYPH</name>
<evidence type="ECO:0000313" key="2">
    <source>
        <dbReference type="Proteomes" id="UP000053235"/>
    </source>
</evidence>
<proteinExistence type="predicted"/>
<protein>
    <submittedName>
        <fullName evidence="1">Uncharacterized protein</fullName>
    </submittedName>
</protein>
<dbReference type="OrthoDB" id="5735844at2"/>
<dbReference type="RefSeq" id="WP_134852863.1">
    <property type="nucleotide sequence ID" value="NZ_CXWD01000005.1"/>
</dbReference>
<reference evidence="2" key="1">
    <citation type="submission" date="2015-07" db="EMBL/GenBank/DDBJ databases">
        <authorList>
            <person name="Rodrigo-Torres Lidia"/>
            <person name="Arahal R.David."/>
        </authorList>
    </citation>
    <scope>NUCLEOTIDE SEQUENCE [LARGE SCALE GENOMIC DNA]</scope>
    <source>
        <strain evidence="2">CECT 5112</strain>
    </source>
</reference>
<dbReference type="AlphaFoldDB" id="A0A0M7A0I1"/>
<evidence type="ECO:0000313" key="1">
    <source>
        <dbReference type="EMBL" id="CTQ67986.1"/>
    </source>
</evidence>
<dbReference type="InterPro" id="IPR035965">
    <property type="entry name" value="PAS-like_dom_sf"/>
</dbReference>
<keyword evidence="2" id="KW-1185">Reference proteome</keyword>
<dbReference type="EMBL" id="CXWD01000005">
    <property type="protein sequence ID" value="CTQ67986.1"/>
    <property type="molecule type" value="Genomic_DNA"/>
</dbReference>
<gene>
    <name evidence="1" type="ORF">LAX5112_01595</name>
</gene>